<dbReference type="Proteomes" id="UP000244005">
    <property type="component" value="Unassembled WGS sequence"/>
</dbReference>
<accession>A0A2R6XI10</accession>
<proteinExistence type="predicted"/>
<sequence>MRGGKTGKDGLGYDAKCQVGPTLPNTVGGRIQVICSVYLCSIILRQVASESGNQMSYISKPNFQTTVMQLRTGVVDFCRPRVNSLCQYTFSQFSGYVSRIRGRGSGGLEHPTMTFSNTSRN</sequence>
<organism evidence="1 2">
    <name type="scientific">Marchantia polymorpha</name>
    <name type="common">Common liverwort</name>
    <name type="synonym">Marchantia aquatica</name>
    <dbReference type="NCBI Taxonomy" id="3197"/>
    <lineage>
        <taxon>Eukaryota</taxon>
        <taxon>Viridiplantae</taxon>
        <taxon>Streptophyta</taxon>
        <taxon>Embryophyta</taxon>
        <taxon>Marchantiophyta</taxon>
        <taxon>Marchantiopsida</taxon>
        <taxon>Marchantiidae</taxon>
        <taxon>Marchantiales</taxon>
        <taxon>Marchantiaceae</taxon>
        <taxon>Marchantia</taxon>
    </lineage>
</organism>
<gene>
    <name evidence="1" type="ORF">MARPO_0013s0008</name>
</gene>
<protein>
    <submittedName>
        <fullName evidence="1">Uncharacterized protein</fullName>
    </submittedName>
</protein>
<reference evidence="2" key="1">
    <citation type="journal article" date="2017" name="Cell">
        <title>Insights into land plant evolution garnered from the Marchantia polymorpha genome.</title>
        <authorList>
            <person name="Bowman J.L."/>
            <person name="Kohchi T."/>
            <person name="Yamato K.T."/>
            <person name="Jenkins J."/>
            <person name="Shu S."/>
            <person name="Ishizaki K."/>
            <person name="Yamaoka S."/>
            <person name="Nishihama R."/>
            <person name="Nakamura Y."/>
            <person name="Berger F."/>
            <person name="Adam C."/>
            <person name="Aki S.S."/>
            <person name="Althoff F."/>
            <person name="Araki T."/>
            <person name="Arteaga-Vazquez M.A."/>
            <person name="Balasubrmanian S."/>
            <person name="Barry K."/>
            <person name="Bauer D."/>
            <person name="Boehm C.R."/>
            <person name="Briginshaw L."/>
            <person name="Caballero-Perez J."/>
            <person name="Catarino B."/>
            <person name="Chen F."/>
            <person name="Chiyoda S."/>
            <person name="Chovatia M."/>
            <person name="Davies K.M."/>
            <person name="Delmans M."/>
            <person name="Demura T."/>
            <person name="Dierschke T."/>
            <person name="Dolan L."/>
            <person name="Dorantes-Acosta A.E."/>
            <person name="Eklund D.M."/>
            <person name="Florent S.N."/>
            <person name="Flores-Sandoval E."/>
            <person name="Fujiyama A."/>
            <person name="Fukuzawa H."/>
            <person name="Galik B."/>
            <person name="Grimanelli D."/>
            <person name="Grimwood J."/>
            <person name="Grossniklaus U."/>
            <person name="Hamada T."/>
            <person name="Haseloff J."/>
            <person name="Hetherington A.J."/>
            <person name="Higo A."/>
            <person name="Hirakawa Y."/>
            <person name="Hundley H.N."/>
            <person name="Ikeda Y."/>
            <person name="Inoue K."/>
            <person name="Inoue S.I."/>
            <person name="Ishida S."/>
            <person name="Jia Q."/>
            <person name="Kakita M."/>
            <person name="Kanazawa T."/>
            <person name="Kawai Y."/>
            <person name="Kawashima T."/>
            <person name="Kennedy M."/>
            <person name="Kinose K."/>
            <person name="Kinoshita T."/>
            <person name="Kohara Y."/>
            <person name="Koide E."/>
            <person name="Komatsu K."/>
            <person name="Kopischke S."/>
            <person name="Kubo M."/>
            <person name="Kyozuka J."/>
            <person name="Lagercrantz U."/>
            <person name="Lin S.S."/>
            <person name="Lindquist E."/>
            <person name="Lipzen A.M."/>
            <person name="Lu C.W."/>
            <person name="De Luna E."/>
            <person name="Martienssen R.A."/>
            <person name="Minamino N."/>
            <person name="Mizutani M."/>
            <person name="Mizutani M."/>
            <person name="Mochizuki N."/>
            <person name="Monte I."/>
            <person name="Mosher R."/>
            <person name="Nagasaki H."/>
            <person name="Nakagami H."/>
            <person name="Naramoto S."/>
            <person name="Nishitani K."/>
            <person name="Ohtani M."/>
            <person name="Okamoto T."/>
            <person name="Okumura M."/>
            <person name="Phillips J."/>
            <person name="Pollak B."/>
            <person name="Reinders A."/>
            <person name="Rovekamp M."/>
            <person name="Sano R."/>
            <person name="Sawa S."/>
            <person name="Schmid M.W."/>
            <person name="Shirakawa M."/>
            <person name="Solano R."/>
            <person name="Spunde A."/>
            <person name="Suetsugu N."/>
            <person name="Sugano S."/>
            <person name="Sugiyama A."/>
            <person name="Sun R."/>
            <person name="Suzuki Y."/>
            <person name="Takenaka M."/>
            <person name="Takezawa D."/>
            <person name="Tomogane H."/>
            <person name="Tsuzuki M."/>
            <person name="Ueda T."/>
            <person name="Umeda M."/>
            <person name="Ward J.M."/>
            <person name="Watanabe Y."/>
            <person name="Yazaki K."/>
            <person name="Yokoyama R."/>
            <person name="Yoshitake Y."/>
            <person name="Yotsui I."/>
            <person name="Zachgo S."/>
            <person name="Schmutz J."/>
        </authorList>
    </citation>
    <scope>NUCLEOTIDE SEQUENCE [LARGE SCALE GENOMIC DNA]</scope>
    <source>
        <strain evidence="2">Tak-1</strain>
    </source>
</reference>
<evidence type="ECO:0000313" key="1">
    <source>
        <dbReference type="EMBL" id="PTQ45741.1"/>
    </source>
</evidence>
<dbReference type="EMBL" id="KZ772685">
    <property type="protein sequence ID" value="PTQ45741.1"/>
    <property type="molecule type" value="Genomic_DNA"/>
</dbReference>
<dbReference type="Gramene" id="Mp8g07870.1">
    <property type="protein sequence ID" value="Mp8g07870.1.cds1"/>
    <property type="gene ID" value="Mp8g07870"/>
</dbReference>
<dbReference type="AlphaFoldDB" id="A0A2R6XI10"/>
<keyword evidence="2" id="KW-1185">Reference proteome</keyword>
<evidence type="ECO:0000313" key="2">
    <source>
        <dbReference type="Proteomes" id="UP000244005"/>
    </source>
</evidence>
<name>A0A2R6XI10_MARPO</name>